<dbReference type="Pfam" id="PF00005">
    <property type="entry name" value="ABC_tran"/>
    <property type="match status" value="1"/>
</dbReference>
<dbReference type="InterPro" id="IPR050763">
    <property type="entry name" value="ABC_transporter_ATP-binding"/>
</dbReference>
<proteinExistence type="predicted"/>
<dbReference type="InterPro" id="IPR003593">
    <property type="entry name" value="AAA+_ATPase"/>
</dbReference>
<evidence type="ECO:0000313" key="6">
    <source>
        <dbReference type="Proteomes" id="UP000509327"/>
    </source>
</evidence>
<organism evidence="5 6">
    <name type="scientific">Paenibacillus barcinonensis</name>
    <dbReference type="NCBI Taxonomy" id="198119"/>
    <lineage>
        <taxon>Bacteria</taxon>
        <taxon>Bacillati</taxon>
        <taxon>Bacillota</taxon>
        <taxon>Bacilli</taxon>
        <taxon>Bacillales</taxon>
        <taxon>Paenibacillaceae</taxon>
        <taxon>Paenibacillus</taxon>
    </lineage>
</organism>
<keyword evidence="1" id="KW-0813">Transport</keyword>
<dbReference type="InterPro" id="IPR027417">
    <property type="entry name" value="P-loop_NTPase"/>
</dbReference>
<feature type="domain" description="ABC transporter" evidence="4">
    <location>
        <begin position="2"/>
        <end position="255"/>
    </location>
</feature>
<dbReference type="SMART" id="SM00382">
    <property type="entry name" value="AAA"/>
    <property type="match status" value="1"/>
</dbReference>
<dbReference type="GO" id="GO:0005524">
    <property type="term" value="F:ATP binding"/>
    <property type="evidence" value="ECO:0007669"/>
    <property type="project" value="UniProtKB-KW"/>
</dbReference>
<name>A0ABX6QDA8_PAEBA</name>
<evidence type="ECO:0000313" key="5">
    <source>
        <dbReference type="EMBL" id="QKS60244.1"/>
    </source>
</evidence>
<dbReference type="EMBL" id="CP054614">
    <property type="protein sequence ID" value="QKS60244.1"/>
    <property type="molecule type" value="Genomic_DNA"/>
</dbReference>
<dbReference type="InterPro" id="IPR003439">
    <property type="entry name" value="ABC_transporter-like_ATP-bd"/>
</dbReference>
<dbReference type="PROSITE" id="PS50893">
    <property type="entry name" value="ABC_TRANSPORTER_2"/>
    <property type="match status" value="1"/>
</dbReference>
<reference evidence="5 6" key="1">
    <citation type="submission" date="2020-06" db="EMBL/GenBank/DDBJ databases">
        <title>Complete genome of Paenibacillus barcinonensis KACC11450.</title>
        <authorList>
            <person name="Kim M."/>
            <person name="Park Y.-J."/>
            <person name="Shin J.-H."/>
        </authorList>
    </citation>
    <scope>NUCLEOTIDE SEQUENCE [LARGE SCALE GENOMIC DNA]</scope>
    <source>
        <strain evidence="5 6">KACC11450</strain>
    </source>
</reference>
<keyword evidence="3 5" id="KW-0067">ATP-binding</keyword>
<evidence type="ECO:0000256" key="2">
    <source>
        <dbReference type="ARBA" id="ARBA00022741"/>
    </source>
</evidence>
<dbReference type="PANTHER" id="PTHR42711">
    <property type="entry name" value="ABC TRANSPORTER ATP-BINDING PROTEIN"/>
    <property type="match status" value="1"/>
</dbReference>
<evidence type="ECO:0000259" key="4">
    <source>
        <dbReference type="PROSITE" id="PS50893"/>
    </source>
</evidence>
<accession>A0ABX6QDA8</accession>
<dbReference type="PROSITE" id="PS00211">
    <property type="entry name" value="ABC_TRANSPORTER_1"/>
    <property type="match status" value="1"/>
</dbReference>
<dbReference type="SUPFAM" id="SSF52540">
    <property type="entry name" value="P-loop containing nucleoside triphosphate hydrolases"/>
    <property type="match status" value="1"/>
</dbReference>
<dbReference type="InterPro" id="IPR017871">
    <property type="entry name" value="ABC_transporter-like_CS"/>
</dbReference>
<keyword evidence="2" id="KW-0547">Nucleotide-binding</keyword>
<protein>
    <submittedName>
        <fullName evidence="5">ATP-binding cassette domain-containing protein</fullName>
    </submittedName>
</protein>
<gene>
    <name evidence="5" type="ORF">HUB98_19340</name>
</gene>
<dbReference type="Gene3D" id="3.40.50.300">
    <property type="entry name" value="P-loop containing nucleotide triphosphate hydrolases"/>
    <property type="match status" value="1"/>
</dbReference>
<sequence>MIHVENLTKVYRQKKREAGIVGALKSLFVNDYTSKLAVDGVSFEIYEGEIVGYIGTNGAGKSSTIKMLIGILLPSSGLIDVNGYSPFKDRKKLAKDIGVVFGQRSQLWWDLPISETFQLLADIYGVSKEEYIQTINELVEVLEIKDILHVPVRTLSLGQRMRAELCAALIHKPKILLLDEPTIGLDVIIKKRIEHFIIHINKKFNTTILITSHDLNYLEKLCNRVILIDHGKVLFNGPIGRMKETFEIFTRVEIVLEEATSDPSLYNIEGVIKINIDKNTITFICSKKVNTIELIEFISKTNKIIDIKIIEDSLEDIIGNVYENKSIL</sequence>
<keyword evidence="6" id="KW-1185">Reference proteome</keyword>
<evidence type="ECO:0000256" key="1">
    <source>
        <dbReference type="ARBA" id="ARBA00022448"/>
    </source>
</evidence>
<dbReference type="Proteomes" id="UP000509327">
    <property type="component" value="Chromosome"/>
</dbReference>
<evidence type="ECO:0000256" key="3">
    <source>
        <dbReference type="ARBA" id="ARBA00022840"/>
    </source>
</evidence>
<dbReference type="PANTHER" id="PTHR42711:SF1">
    <property type="entry name" value="ABC-TRANSPORT PROTEIN, ATP-BINDING COMPONENT"/>
    <property type="match status" value="1"/>
</dbReference>